<proteinExistence type="predicted"/>
<organism evidence="1 2">
    <name type="scientific">Aplosporella prunicola CBS 121167</name>
    <dbReference type="NCBI Taxonomy" id="1176127"/>
    <lineage>
        <taxon>Eukaryota</taxon>
        <taxon>Fungi</taxon>
        <taxon>Dikarya</taxon>
        <taxon>Ascomycota</taxon>
        <taxon>Pezizomycotina</taxon>
        <taxon>Dothideomycetes</taxon>
        <taxon>Dothideomycetes incertae sedis</taxon>
        <taxon>Botryosphaeriales</taxon>
        <taxon>Aplosporellaceae</taxon>
        <taxon>Aplosporella</taxon>
    </lineage>
</organism>
<dbReference type="EMBL" id="ML995489">
    <property type="protein sequence ID" value="KAF2140444.1"/>
    <property type="molecule type" value="Genomic_DNA"/>
</dbReference>
<sequence length="209" mass="23021">MYVAGRQACPCASPPPLPPSHLCMYVLLDPNIGGHTRAWPRTRSPLRDAGASVAGCVNEDARTRGTAWYLDRVSGTARMQRTHARKQEIRSARCWLHSPVRYGTERCGWPRIHVGGNACMHACYLSAVIRNELPAVRCPLKGFGARICLGGLMQERVWLFVCLLPFLLSCLAPCMPSSRALGQSLSQMSPSTLPYLPYLLPGRLPPLPD</sequence>
<accession>A0A6A6BB03</accession>
<gene>
    <name evidence="1" type="ORF">K452DRAFT_46720</name>
</gene>
<dbReference type="RefSeq" id="XP_033396157.1">
    <property type="nucleotide sequence ID" value="XM_033546706.1"/>
</dbReference>
<keyword evidence="2" id="KW-1185">Reference proteome</keyword>
<reference evidence="1" key="1">
    <citation type="journal article" date="2020" name="Stud. Mycol.">
        <title>101 Dothideomycetes genomes: a test case for predicting lifestyles and emergence of pathogens.</title>
        <authorList>
            <person name="Haridas S."/>
            <person name="Albert R."/>
            <person name="Binder M."/>
            <person name="Bloem J."/>
            <person name="Labutti K."/>
            <person name="Salamov A."/>
            <person name="Andreopoulos B."/>
            <person name="Baker S."/>
            <person name="Barry K."/>
            <person name="Bills G."/>
            <person name="Bluhm B."/>
            <person name="Cannon C."/>
            <person name="Castanera R."/>
            <person name="Culley D."/>
            <person name="Daum C."/>
            <person name="Ezra D."/>
            <person name="Gonzalez J."/>
            <person name="Henrissat B."/>
            <person name="Kuo A."/>
            <person name="Liang C."/>
            <person name="Lipzen A."/>
            <person name="Lutzoni F."/>
            <person name="Magnuson J."/>
            <person name="Mondo S."/>
            <person name="Nolan M."/>
            <person name="Ohm R."/>
            <person name="Pangilinan J."/>
            <person name="Park H.-J."/>
            <person name="Ramirez L."/>
            <person name="Alfaro M."/>
            <person name="Sun H."/>
            <person name="Tritt A."/>
            <person name="Yoshinaga Y."/>
            <person name="Zwiers L.-H."/>
            <person name="Turgeon B."/>
            <person name="Goodwin S."/>
            <person name="Spatafora J."/>
            <person name="Crous P."/>
            <person name="Grigoriev I."/>
        </authorList>
    </citation>
    <scope>NUCLEOTIDE SEQUENCE</scope>
    <source>
        <strain evidence="1">CBS 121167</strain>
    </source>
</reference>
<evidence type="ECO:0000313" key="1">
    <source>
        <dbReference type="EMBL" id="KAF2140444.1"/>
    </source>
</evidence>
<dbReference type="GeneID" id="54304213"/>
<dbReference type="Proteomes" id="UP000799438">
    <property type="component" value="Unassembled WGS sequence"/>
</dbReference>
<evidence type="ECO:0000313" key="2">
    <source>
        <dbReference type="Proteomes" id="UP000799438"/>
    </source>
</evidence>
<dbReference type="AlphaFoldDB" id="A0A6A6BB03"/>
<protein>
    <submittedName>
        <fullName evidence="1">Uncharacterized protein</fullName>
    </submittedName>
</protein>
<name>A0A6A6BB03_9PEZI</name>